<reference evidence="16" key="1">
    <citation type="submission" date="2022-12" db="EMBL/GenBank/DDBJ databases">
        <authorList>
            <person name="Alioto T."/>
            <person name="Alioto T."/>
            <person name="Gomez Garrido J."/>
        </authorList>
    </citation>
    <scope>NUCLEOTIDE SEQUENCE</scope>
</reference>
<dbReference type="PANTHER" id="PTHR24232:SF22">
    <property type="entry name" value="PROTEINASE-ACTIVATED RECEPTOR 4"/>
    <property type="match status" value="1"/>
</dbReference>
<dbReference type="GO" id="GO:0005886">
    <property type="term" value="C:plasma membrane"/>
    <property type="evidence" value="ECO:0007669"/>
    <property type="project" value="UniProtKB-SubCell"/>
</dbReference>
<dbReference type="PANTHER" id="PTHR24232">
    <property type="entry name" value="G-PROTEIN COUPLED RECEPTOR"/>
    <property type="match status" value="1"/>
</dbReference>
<organism evidence="16 17">
    <name type="scientific">Podarcis lilfordi</name>
    <name type="common">Lilford's wall lizard</name>
    <dbReference type="NCBI Taxonomy" id="74358"/>
    <lineage>
        <taxon>Eukaryota</taxon>
        <taxon>Metazoa</taxon>
        <taxon>Chordata</taxon>
        <taxon>Craniata</taxon>
        <taxon>Vertebrata</taxon>
        <taxon>Euteleostomi</taxon>
        <taxon>Lepidosauria</taxon>
        <taxon>Squamata</taxon>
        <taxon>Bifurcata</taxon>
        <taxon>Unidentata</taxon>
        <taxon>Episquamata</taxon>
        <taxon>Laterata</taxon>
        <taxon>Lacertibaenia</taxon>
        <taxon>Lacertidae</taxon>
        <taxon>Podarcis</taxon>
    </lineage>
</organism>
<dbReference type="InterPro" id="IPR003944">
    <property type="entry name" value="Prot_act_rcpt_4"/>
</dbReference>
<dbReference type="PROSITE" id="PS00237">
    <property type="entry name" value="G_PROTEIN_RECEP_F1_1"/>
    <property type="match status" value="1"/>
</dbReference>
<feature type="transmembrane region" description="Helical" evidence="13">
    <location>
        <begin position="329"/>
        <end position="353"/>
    </location>
</feature>
<keyword evidence="10 12" id="KW-0807">Transducer</keyword>
<evidence type="ECO:0000256" key="1">
    <source>
        <dbReference type="ARBA" id="ARBA00004651"/>
    </source>
</evidence>
<dbReference type="AlphaFoldDB" id="A0AA35PSU3"/>
<dbReference type="PRINTS" id="PR01430">
    <property type="entry name" value="PROTEASEAR4"/>
</dbReference>
<feature type="transmembrane region" description="Helical" evidence="13">
    <location>
        <begin position="93"/>
        <end position="112"/>
    </location>
</feature>
<dbReference type="GO" id="GO:0007200">
    <property type="term" value="P:phospholipase C-activating G protein-coupled receptor signaling pathway"/>
    <property type="evidence" value="ECO:0007669"/>
    <property type="project" value="TreeGrafter"/>
</dbReference>
<keyword evidence="9" id="KW-0325">Glycoprotein</keyword>
<feature type="transmembrane region" description="Helical" evidence="13">
    <location>
        <begin position="254"/>
        <end position="282"/>
    </location>
</feature>
<keyword evidence="6 13" id="KW-0472">Membrane</keyword>
<gene>
    <name evidence="16" type="ORF">PODLI_1B012339</name>
</gene>
<feature type="transmembrane region" description="Helical" evidence="13">
    <location>
        <begin position="168"/>
        <end position="189"/>
    </location>
</feature>
<evidence type="ECO:0000256" key="10">
    <source>
        <dbReference type="ARBA" id="ARBA00023224"/>
    </source>
</evidence>
<evidence type="ECO:0000256" key="14">
    <source>
        <dbReference type="SAM" id="SignalP"/>
    </source>
</evidence>
<dbReference type="InterPro" id="IPR017452">
    <property type="entry name" value="GPCR_Rhodpsn_7TM"/>
</dbReference>
<comment type="subcellular location">
    <subcellularLocation>
        <location evidence="1">Cell membrane</location>
        <topology evidence="1">Multi-pass membrane protein</topology>
    </subcellularLocation>
</comment>
<evidence type="ECO:0000256" key="2">
    <source>
        <dbReference type="ARBA" id="ARBA00022475"/>
    </source>
</evidence>
<comment type="similarity">
    <text evidence="12">Belongs to the G-protein coupled receptor 1 family.</text>
</comment>
<keyword evidence="17" id="KW-1185">Reference proteome</keyword>
<evidence type="ECO:0000256" key="3">
    <source>
        <dbReference type="ARBA" id="ARBA00022692"/>
    </source>
</evidence>
<evidence type="ECO:0000256" key="9">
    <source>
        <dbReference type="ARBA" id="ARBA00023180"/>
    </source>
</evidence>
<feature type="transmembrane region" description="Helical" evidence="13">
    <location>
        <begin position="294"/>
        <end position="317"/>
    </location>
</feature>
<keyword evidence="7 11" id="KW-1015">Disulfide bond</keyword>
<dbReference type="Pfam" id="PF00001">
    <property type="entry name" value="7tm_1"/>
    <property type="match status" value="1"/>
</dbReference>
<accession>A0AA35PSU3</accession>
<dbReference type="PROSITE" id="PS50262">
    <property type="entry name" value="G_PROTEIN_RECEP_F1_2"/>
    <property type="match status" value="1"/>
</dbReference>
<evidence type="ECO:0000313" key="16">
    <source>
        <dbReference type="EMBL" id="CAI5799209.1"/>
    </source>
</evidence>
<evidence type="ECO:0000313" key="17">
    <source>
        <dbReference type="Proteomes" id="UP001178461"/>
    </source>
</evidence>
<feature type="signal peptide" evidence="14">
    <location>
        <begin position="1"/>
        <end position="29"/>
    </location>
</feature>
<keyword evidence="4 13" id="KW-1133">Transmembrane helix</keyword>
<dbReference type="InterPro" id="IPR000276">
    <property type="entry name" value="GPCR_Rhodpsn"/>
</dbReference>
<keyword evidence="14" id="KW-0732">Signal</keyword>
<keyword evidence="5 12" id="KW-0297">G-protein coupled receptor</keyword>
<evidence type="ECO:0000256" key="8">
    <source>
        <dbReference type="ARBA" id="ARBA00023170"/>
    </source>
</evidence>
<proteinExistence type="inferred from homology"/>
<feature type="transmembrane region" description="Helical" evidence="13">
    <location>
        <begin position="201"/>
        <end position="223"/>
    </location>
</feature>
<evidence type="ECO:0000256" key="7">
    <source>
        <dbReference type="ARBA" id="ARBA00023157"/>
    </source>
</evidence>
<evidence type="ECO:0000256" key="11">
    <source>
        <dbReference type="PIRSR" id="PIRSR603912-52"/>
    </source>
</evidence>
<evidence type="ECO:0000256" key="13">
    <source>
        <dbReference type="SAM" id="Phobius"/>
    </source>
</evidence>
<feature type="domain" description="G-protein coupled receptors family 1 profile" evidence="15">
    <location>
        <begin position="104"/>
        <end position="350"/>
    </location>
</feature>
<feature type="chain" id="PRO_5041336647" evidence="14">
    <location>
        <begin position="30"/>
        <end position="392"/>
    </location>
</feature>
<name>A0AA35PSU3_9SAUR</name>
<evidence type="ECO:0000256" key="12">
    <source>
        <dbReference type="RuleBase" id="RU000688"/>
    </source>
</evidence>
<keyword evidence="3 12" id="KW-0812">Transmembrane</keyword>
<dbReference type="GO" id="GO:0007596">
    <property type="term" value="P:blood coagulation"/>
    <property type="evidence" value="ECO:0007669"/>
    <property type="project" value="InterPro"/>
</dbReference>
<feature type="transmembrane region" description="Helical" evidence="13">
    <location>
        <begin position="124"/>
        <end position="148"/>
    </location>
</feature>
<keyword evidence="2" id="KW-1003">Cell membrane</keyword>
<evidence type="ECO:0000256" key="4">
    <source>
        <dbReference type="ARBA" id="ARBA00022989"/>
    </source>
</evidence>
<dbReference type="GO" id="GO:0015057">
    <property type="term" value="F:thrombin-activated receptor activity"/>
    <property type="evidence" value="ECO:0007669"/>
    <property type="project" value="InterPro"/>
</dbReference>
<evidence type="ECO:0000256" key="6">
    <source>
        <dbReference type="ARBA" id="ARBA00023136"/>
    </source>
</evidence>
<sequence length="392" mass="41767">MHLCGAGPSLRLWLLTLFLLCGQPAKAAAADDYDDYAIPNGTEAPQRLPPLGLCPRAIPSAQVTLNRTTFLVLPPSSQAQLDSPLTTLLLPSFYALLCLVGLPANALALWVLATRVEKLPSTVFLMNLAAADLLLGLLLPFKAAYYYLGNHWPFGEGMCRLNTAAFHANMYCSLLLLACISADRYLAVAHPFLARSFRSPAFAVGTCAAAWGAAILSALPLALRRQSFPLLGTGHVLCHDALPAEDDATYFRPYFVALVAGGFVAPLLVMVVCSGATLWVLAGKGDRYATAIKLTVVVVVSVVALYTPSHVLLLLHYSSRCAGAQGTLYVAYMGALAASAGNTCVDPFVYYYASEEFRAKVAGRIFGARKDSAVSLKTSKETLPTKCSQALA</sequence>
<protein>
    <submittedName>
        <fullName evidence="16">Proteinase-activated receptor 4</fullName>
    </submittedName>
</protein>
<dbReference type="GO" id="GO:0035025">
    <property type="term" value="P:positive regulation of Rho protein signal transduction"/>
    <property type="evidence" value="ECO:0007669"/>
    <property type="project" value="TreeGrafter"/>
</dbReference>
<dbReference type="PRINTS" id="PR00237">
    <property type="entry name" value="GPCRRHODOPSN"/>
</dbReference>
<dbReference type="InterPro" id="IPR003912">
    <property type="entry name" value="Protea_act_rcpt"/>
</dbReference>
<dbReference type="Gene3D" id="1.20.1070.10">
    <property type="entry name" value="Rhodopsin 7-helix transmembrane proteins"/>
    <property type="match status" value="1"/>
</dbReference>
<dbReference type="SUPFAM" id="SSF81321">
    <property type="entry name" value="Family A G protein-coupled receptor-like"/>
    <property type="match status" value="1"/>
</dbReference>
<dbReference type="EMBL" id="OX395144">
    <property type="protein sequence ID" value="CAI5799209.1"/>
    <property type="molecule type" value="Genomic_DNA"/>
</dbReference>
<dbReference type="FunFam" id="1.20.1070.10:FF:000040">
    <property type="entry name" value="Coagulation factor 2 (thrombin) receptor"/>
    <property type="match status" value="1"/>
</dbReference>
<feature type="disulfide bond" evidence="11">
    <location>
        <begin position="159"/>
        <end position="238"/>
    </location>
</feature>
<evidence type="ECO:0000259" key="15">
    <source>
        <dbReference type="PROSITE" id="PS50262"/>
    </source>
</evidence>
<dbReference type="PRINTS" id="PR01428">
    <property type="entry name" value="PROTEASEAR"/>
</dbReference>
<dbReference type="Proteomes" id="UP001178461">
    <property type="component" value="Chromosome 18"/>
</dbReference>
<evidence type="ECO:0000256" key="5">
    <source>
        <dbReference type="ARBA" id="ARBA00023040"/>
    </source>
</evidence>
<keyword evidence="8 12" id="KW-0675">Receptor</keyword>